<protein>
    <submittedName>
        <fullName evidence="1">Uncharacterized protein</fullName>
    </submittedName>
</protein>
<organism evidence="1 2">
    <name type="scientific">Reticulomyxa filosa</name>
    <dbReference type="NCBI Taxonomy" id="46433"/>
    <lineage>
        <taxon>Eukaryota</taxon>
        <taxon>Sar</taxon>
        <taxon>Rhizaria</taxon>
        <taxon>Retaria</taxon>
        <taxon>Foraminifera</taxon>
        <taxon>Monothalamids</taxon>
        <taxon>Reticulomyxidae</taxon>
        <taxon>Reticulomyxa</taxon>
    </lineage>
</organism>
<gene>
    <name evidence="1" type="ORF">RFI_02085</name>
</gene>
<comment type="caution">
    <text evidence="1">The sequence shown here is derived from an EMBL/GenBank/DDBJ whole genome shotgun (WGS) entry which is preliminary data.</text>
</comment>
<feature type="non-terminal residue" evidence="1">
    <location>
        <position position="71"/>
    </location>
</feature>
<dbReference type="Proteomes" id="UP000023152">
    <property type="component" value="Unassembled WGS sequence"/>
</dbReference>
<name>X6PAA4_RETFI</name>
<dbReference type="AlphaFoldDB" id="X6PAA4"/>
<sequence length="71" mass="8239">MLLIEAETREEKEGNKEKKTQIFSFSKCYSKAWISLTNESQRLDTLICCICNQIANNAMELHCDEHENADQ</sequence>
<keyword evidence="2" id="KW-1185">Reference proteome</keyword>
<accession>X6PAA4</accession>
<evidence type="ECO:0000313" key="2">
    <source>
        <dbReference type="Proteomes" id="UP000023152"/>
    </source>
</evidence>
<evidence type="ECO:0000313" key="1">
    <source>
        <dbReference type="EMBL" id="ETO34989.1"/>
    </source>
</evidence>
<proteinExistence type="predicted"/>
<reference evidence="1 2" key="1">
    <citation type="journal article" date="2013" name="Curr. Biol.">
        <title>The Genome of the Foraminiferan Reticulomyxa filosa.</title>
        <authorList>
            <person name="Glockner G."/>
            <person name="Hulsmann N."/>
            <person name="Schleicher M."/>
            <person name="Noegel A.A."/>
            <person name="Eichinger L."/>
            <person name="Gallinger C."/>
            <person name="Pawlowski J."/>
            <person name="Sierra R."/>
            <person name="Euteneuer U."/>
            <person name="Pillet L."/>
            <person name="Moustafa A."/>
            <person name="Platzer M."/>
            <person name="Groth M."/>
            <person name="Szafranski K."/>
            <person name="Schliwa M."/>
        </authorList>
    </citation>
    <scope>NUCLEOTIDE SEQUENCE [LARGE SCALE GENOMIC DNA]</scope>
</reference>
<dbReference type="EMBL" id="ASPP01002062">
    <property type="protein sequence ID" value="ETO34989.1"/>
    <property type="molecule type" value="Genomic_DNA"/>
</dbReference>